<comment type="function">
    <text evidence="2">Hydrolase that can remove 'Lys-48'-linked conjugated ubiquitin from proteins.</text>
</comment>
<dbReference type="GO" id="GO:0004843">
    <property type="term" value="F:cysteine-type deubiquitinase activity"/>
    <property type="evidence" value="ECO:0007669"/>
    <property type="project" value="UniProtKB-UniRule"/>
</dbReference>
<keyword evidence="2 4" id="KW-0378">Hydrolase</keyword>
<dbReference type="GO" id="GO:1990380">
    <property type="term" value="F:K48-linked deubiquitinase activity"/>
    <property type="evidence" value="ECO:0007669"/>
    <property type="project" value="UniProtKB-UniRule"/>
</dbReference>
<dbReference type="AlphaFoldDB" id="A0A9Q1BP62"/>
<evidence type="ECO:0000256" key="2">
    <source>
        <dbReference type="RuleBase" id="RU367088"/>
    </source>
</evidence>
<organism evidence="4 5">
    <name type="scientific">Holothuria leucospilota</name>
    <name type="common">Black long sea cucumber</name>
    <name type="synonym">Mertensiothuria leucospilota</name>
    <dbReference type="NCBI Taxonomy" id="206669"/>
    <lineage>
        <taxon>Eukaryota</taxon>
        <taxon>Metazoa</taxon>
        <taxon>Echinodermata</taxon>
        <taxon>Eleutherozoa</taxon>
        <taxon>Echinozoa</taxon>
        <taxon>Holothuroidea</taxon>
        <taxon>Aspidochirotacea</taxon>
        <taxon>Aspidochirotida</taxon>
        <taxon>Holothuriidae</taxon>
        <taxon>Holothuria</taxon>
    </lineage>
</organism>
<keyword evidence="2" id="KW-0833">Ubl conjugation pathway</keyword>
<proteinExistence type="inferred from homology"/>
<dbReference type="EMBL" id="JAIZAY010000013">
    <property type="protein sequence ID" value="KAJ8030423.1"/>
    <property type="molecule type" value="Genomic_DNA"/>
</dbReference>
<evidence type="ECO:0000259" key="3">
    <source>
        <dbReference type="SMART" id="SM01174"/>
    </source>
</evidence>
<comment type="catalytic activity">
    <reaction evidence="2">
        <text>Thiol-dependent hydrolysis of ester, thioester, amide, peptide and isopeptide bonds formed by the C-terminal Gly of ubiquitin (a 76-residue protein attached to proteins as an intracellular targeting signal).</text>
        <dbReference type="EC" id="3.4.19.12"/>
    </reaction>
</comment>
<dbReference type="OrthoDB" id="10263628at2759"/>
<sequence length="437" mass="49264">MAESPPTNIAHLERLATALELNDSTSFNQNTRNASQATQIRAKDSLSITKKKTSDVKKQEETLPGEVLSLDDIKVLKKTLFGDRSFLFNDDWTNTSFVFQSVQSKCPYGLMSPQNGARGLIACVQAHILKHLMFSEADLVDMQSSSKGLPRLQAERHQRAALAGAMAAILWKAGEKRRAVVAVIHKLHPGLLHTEQRRMEYLADCLRYFECNSYKQLTATINRELDMFSDQAGGGALGFLFSLLLTRTIDRLEHDLQGTSLLTETNRCDTPLLNLMLTGQATPHVFNGKITYDDDGNLLDTPVIGINDRADVGLLIVDREKPKSKDPTKHLGSMLKTPKFPIWVVSLNYHISVLFSTNINLNRDWRSEQKFDLYYLNGQSNHTNATRITVDSRTIKTYSKQPTRNMSDKNAYPIVEECITTRWPGVRIDWNGSIPYF</sequence>
<accession>A0A9Q1BP62</accession>
<feature type="domain" description="Deubiquitinating enzyme MINDY-3/4 conserved" evidence="3">
    <location>
        <begin position="77"/>
        <end position="432"/>
    </location>
</feature>
<dbReference type="EC" id="3.4.19.12" evidence="2"/>
<dbReference type="InterPro" id="IPR039785">
    <property type="entry name" value="MINY3/4"/>
</dbReference>
<name>A0A9Q1BP62_HOLLE</name>
<reference evidence="4" key="1">
    <citation type="submission" date="2021-10" db="EMBL/GenBank/DDBJ databases">
        <title>Tropical sea cucumber genome reveals ecological adaptation and Cuvierian tubules defense mechanism.</title>
        <authorList>
            <person name="Chen T."/>
        </authorList>
    </citation>
    <scope>NUCLEOTIDE SEQUENCE</scope>
    <source>
        <strain evidence="4">Nanhai2018</strain>
        <tissue evidence="4">Muscle</tissue>
    </source>
</reference>
<dbReference type="Pfam" id="PF13898">
    <property type="entry name" value="MINDY-3_4_CD"/>
    <property type="match status" value="1"/>
</dbReference>
<dbReference type="GO" id="GO:0006508">
    <property type="term" value="P:proteolysis"/>
    <property type="evidence" value="ECO:0007669"/>
    <property type="project" value="UniProtKB-KW"/>
</dbReference>
<keyword evidence="5" id="KW-1185">Reference proteome</keyword>
<dbReference type="PANTHER" id="PTHR12473:SF8">
    <property type="entry name" value="UBIQUITIN CARBOXYL-TERMINAL HYDROLASE MINDY-4-RELATED"/>
    <property type="match status" value="1"/>
</dbReference>
<protein>
    <recommendedName>
        <fullName evidence="2">Ubiquitin carboxyl-terminal hydrolase MINDY</fullName>
        <ecNumber evidence="2">3.4.19.12</ecNumber>
    </recommendedName>
</protein>
<evidence type="ECO:0000313" key="4">
    <source>
        <dbReference type="EMBL" id="KAJ8030423.1"/>
    </source>
</evidence>
<keyword evidence="2" id="KW-0788">Thiol protease</keyword>
<keyword evidence="2" id="KW-0645">Protease</keyword>
<dbReference type="GO" id="GO:0071108">
    <property type="term" value="P:protein K48-linked deubiquitination"/>
    <property type="evidence" value="ECO:0007669"/>
    <property type="project" value="InterPro"/>
</dbReference>
<gene>
    <name evidence="4" type="ORF">HOLleu_26851</name>
</gene>
<comment type="similarity">
    <text evidence="1 2">Belongs to the MINDY deubiquitinase family. FAM188 subfamily.</text>
</comment>
<comment type="caution">
    <text evidence="4">The sequence shown here is derived from an EMBL/GenBank/DDBJ whole genome shotgun (WGS) entry which is preliminary data.</text>
</comment>
<dbReference type="PANTHER" id="PTHR12473">
    <property type="entry name" value="UBIQUITIN CARBOXYL-TERMINAL HYDROLASE MINDY-4-RELATED"/>
    <property type="match status" value="1"/>
</dbReference>
<evidence type="ECO:0000256" key="1">
    <source>
        <dbReference type="ARBA" id="ARBA00011074"/>
    </source>
</evidence>
<dbReference type="Proteomes" id="UP001152320">
    <property type="component" value="Chromosome 13"/>
</dbReference>
<evidence type="ECO:0000313" key="5">
    <source>
        <dbReference type="Proteomes" id="UP001152320"/>
    </source>
</evidence>
<dbReference type="InterPro" id="IPR025257">
    <property type="entry name" value="MINDY-3/4_CD"/>
</dbReference>
<dbReference type="SMART" id="SM01174">
    <property type="entry name" value="DUF4205"/>
    <property type="match status" value="1"/>
</dbReference>